<keyword evidence="2" id="KW-0808">Transferase</keyword>
<name>A0A4Y8PUV9_9BACL</name>
<keyword evidence="2" id="KW-0489">Methyltransferase</keyword>
<reference evidence="2 3" key="1">
    <citation type="submission" date="2017-03" db="EMBL/GenBank/DDBJ databases">
        <title>Isolation of Levoglucosan Utilizing Bacteria.</title>
        <authorList>
            <person name="Arya A.S."/>
        </authorList>
    </citation>
    <scope>NUCLEOTIDE SEQUENCE [LARGE SCALE GENOMIC DNA]</scope>
    <source>
        <strain evidence="2 3">MEC069</strain>
    </source>
</reference>
<dbReference type="Proteomes" id="UP000298246">
    <property type="component" value="Unassembled WGS sequence"/>
</dbReference>
<dbReference type="InterPro" id="IPR007848">
    <property type="entry name" value="Small_mtfrase_dom"/>
</dbReference>
<dbReference type="CDD" id="cd02440">
    <property type="entry name" value="AdoMet_MTases"/>
    <property type="match status" value="1"/>
</dbReference>
<dbReference type="SUPFAM" id="SSF53335">
    <property type="entry name" value="S-adenosyl-L-methionine-dependent methyltransferases"/>
    <property type="match status" value="1"/>
</dbReference>
<keyword evidence="3" id="KW-1185">Reference proteome</keyword>
<comment type="caution">
    <text evidence="2">The sequence shown here is derived from an EMBL/GenBank/DDBJ whole genome shotgun (WGS) entry which is preliminary data.</text>
</comment>
<dbReference type="InterPro" id="IPR050210">
    <property type="entry name" value="tRNA_Adenine-N(6)_MTase"/>
</dbReference>
<dbReference type="GO" id="GO:0008168">
    <property type="term" value="F:methyltransferase activity"/>
    <property type="evidence" value="ECO:0007669"/>
    <property type="project" value="UniProtKB-KW"/>
</dbReference>
<dbReference type="RefSeq" id="WP_134755900.1">
    <property type="nucleotide sequence ID" value="NZ_MYFO02000021.1"/>
</dbReference>
<proteinExistence type="predicted"/>
<dbReference type="AlphaFoldDB" id="A0A4Y8PUV9"/>
<dbReference type="Pfam" id="PF05175">
    <property type="entry name" value="MTS"/>
    <property type="match status" value="1"/>
</dbReference>
<dbReference type="PANTHER" id="PTHR47739">
    <property type="entry name" value="TRNA1(VAL) (ADENINE(37)-N6)-METHYLTRANSFERASE"/>
    <property type="match status" value="1"/>
</dbReference>
<dbReference type="OrthoDB" id="9777257at2"/>
<sequence length="252" mass="27953">MNDVELLPSERIDDLLTHDLRIIQSDEVFSFSLDAVLLGRFCSVPARGRMVDLCTGNGVIPLLLSTRTRADIWGVEIQERLADMAVRSVRMNGLDGRLHMLNGDLRTIHATLGHGQFDAVTVNPPYLPVVNGEQNGNAHIAAARHELHGTLEDVIAACARLAKSGGKVAMVHRATRLIEIVCLMRQYRLEPKRIRYVHARAGDEAMMILIEGMKDGKPEVRTLAPLIVYTESGEYCQELKGIYYEGRSALQG</sequence>
<dbReference type="GO" id="GO:0032259">
    <property type="term" value="P:methylation"/>
    <property type="evidence" value="ECO:0007669"/>
    <property type="project" value="UniProtKB-KW"/>
</dbReference>
<protein>
    <submittedName>
        <fullName evidence="2">SAM-dependent methyltransferase</fullName>
    </submittedName>
</protein>
<evidence type="ECO:0000313" key="2">
    <source>
        <dbReference type="EMBL" id="TFE84704.1"/>
    </source>
</evidence>
<dbReference type="InterPro" id="IPR029063">
    <property type="entry name" value="SAM-dependent_MTases_sf"/>
</dbReference>
<feature type="domain" description="Methyltransferase small" evidence="1">
    <location>
        <begin position="36"/>
        <end position="147"/>
    </location>
</feature>
<evidence type="ECO:0000313" key="3">
    <source>
        <dbReference type="Proteomes" id="UP000298246"/>
    </source>
</evidence>
<dbReference type="Gene3D" id="3.40.50.150">
    <property type="entry name" value="Vaccinia Virus protein VP39"/>
    <property type="match status" value="1"/>
</dbReference>
<gene>
    <name evidence="2" type="ORF">B5M42_19550</name>
</gene>
<dbReference type="PANTHER" id="PTHR47739:SF1">
    <property type="entry name" value="TRNA1(VAL) (ADENINE(37)-N6)-METHYLTRANSFERASE"/>
    <property type="match status" value="1"/>
</dbReference>
<dbReference type="EMBL" id="MYFO01000032">
    <property type="protein sequence ID" value="TFE84704.1"/>
    <property type="molecule type" value="Genomic_DNA"/>
</dbReference>
<organism evidence="2 3">
    <name type="scientific">Paenibacillus athensensis</name>
    <dbReference type="NCBI Taxonomy" id="1967502"/>
    <lineage>
        <taxon>Bacteria</taxon>
        <taxon>Bacillati</taxon>
        <taxon>Bacillota</taxon>
        <taxon>Bacilli</taxon>
        <taxon>Bacillales</taxon>
        <taxon>Paenibacillaceae</taxon>
        <taxon>Paenibacillus</taxon>
    </lineage>
</organism>
<evidence type="ECO:0000259" key="1">
    <source>
        <dbReference type="Pfam" id="PF05175"/>
    </source>
</evidence>
<accession>A0A4Y8PUV9</accession>